<gene>
    <name evidence="3" type="ORF">N7492_000759</name>
</gene>
<reference evidence="3" key="2">
    <citation type="journal article" date="2023" name="IMA Fungus">
        <title>Comparative genomic study of the Penicillium genus elucidates a diverse pangenome and 15 lateral gene transfer events.</title>
        <authorList>
            <person name="Petersen C."/>
            <person name="Sorensen T."/>
            <person name="Nielsen M.R."/>
            <person name="Sondergaard T.E."/>
            <person name="Sorensen J.L."/>
            <person name="Fitzpatrick D.A."/>
            <person name="Frisvad J.C."/>
            <person name="Nielsen K.L."/>
        </authorList>
    </citation>
    <scope>NUCLEOTIDE SEQUENCE</scope>
    <source>
        <strain evidence="3">IBT 21917</strain>
    </source>
</reference>
<evidence type="ECO:0000313" key="4">
    <source>
        <dbReference type="Proteomes" id="UP001146351"/>
    </source>
</evidence>
<dbReference type="PANTHER" id="PTHR41807:SF1">
    <property type="entry name" value="GLUTATHIONE TRANSFERASE 3"/>
    <property type="match status" value="1"/>
</dbReference>
<feature type="region of interest" description="Disordered" evidence="1">
    <location>
        <begin position="65"/>
        <end position="141"/>
    </location>
</feature>
<dbReference type="OrthoDB" id="4034134at2759"/>
<feature type="transmembrane region" description="Helical" evidence="2">
    <location>
        <begin position="330"/>
        <end position="350"/>
    </location>
</feature>
<name>A0A9W9LZ25_9EURO</name>
<proteinExistence type="predicted"/>
<organism evidence="3 4">
    <name type="scientific">Penicillium capsulatum</name>
    <dbReference type="NCBI Taxonomy" id="69766"/>
    <lineage>
        <taxon>Eukaryota</taxon>
        <taxon>Fungi</taxon>
        <taxon>Dikarya</taxon>
        <taxon>Ascomycota</taxon>
        <taxon>Pezizomycotina</taxon>
        <taxon>Eurotiomycetes</taxon>
        <taxon>Eurotiomycetidae</taxon>
        <taxon>Eurotiales</taxon>
        <taxon>Aspergillaceae</taxon>
        <taxon>Penicillium</taxon>
    </lineage>
</organism>
<feature type="compositionally biased region" description="Basic and acidic residues" evidence="1">
    <location>
        <begin position="86"/>
        <end position="96"/>
    </location>
</feature>
<keyword evidence="2" id="KW-0812">Transmembrane</keyword>
<keyword evidence="2" id="KW-1133">Transmembrane helix</keyword>
<dbReference type="Proteomes" id="UP001146351">
    <property type="component" value="Unassembled WGS sequence"/>
</dbReference>
<reference evidence="3" key="1">
    <citation type="submission" date="2022-11" db="EMBL/GenBank/DDBJ databases">
        <authorList>
            <person name="Petersen C."/>
        </authorList>
    </citation>
    <scope>NUCLEOTIDE SEQUENCE</scope>
    <source>
        <strain evidence="3">IBT 21917</strain>
    </source>
</reference>
<keyword evidence="2" id="KW-0472">Membrane</keyword>
<evidence type="ECO:0000313" key="3">
    <source>
        <dbReference type="EMBL" id="KAJ5183143.1"/>
    </source>
</evidence>
<accession>A0A9W9LZ25</accession>
<keyword evidence="4" id="KW-1185">Reference proteome</keyword>
<feature type="compositionally biased region" description="Polar residues" evidence="1">
    <location>
        <begin position="124"/>
        <end position="135"/>
    </location>
</feature>
<dbReference type="AlphaFoldDB" id="A0A9W9LZ25"/>
<sequence>MSSGVPYLNKLRKPELTELAERTNLRDYDDYNKSELIAALDKHLSANQSSFAGDKKLADYYKRLNAGPRGGSPVKRESNVVLSPPSEKKSPTEKRSPGRPRATKQEPVESADETIKTPAPRRATVTSLQSPQSAVSRVELPQFPPSPAVVTDAIDRQTTRLREGLESAWTASGVLERSHALRASLSSVKAIEVIVILLEGISVLTELLPLRYLTTTPPVEAAHLPAISIKVPDLFVLLTGAFWAPFTLWLLTGLILPLVAAYFFNISWQAATGGQRRGRSASSQASFDPLTFNIAKALLVYNVYALHYSFRGLFSNFAIEKVNVSVPGQWAGMLTGNAIGVIGTLYEAILRH</sequence>
<comment type="caution">
    <text evidence="3">The sequence shown here is derived from an EMBL/GenBank/DDBJ whole genome shotgun (WGS) entry which is preliminary data.</text>
</comment>
<dbReference type="GO" id="GO:0016020">
    <property type="term" value="C:membrane"/>
    <property type="evidence" value="ECO:0007669"/>
    <property type="project" value="TreeGrafter"/>
</dbReference>
<protein>
    <submittedName>
        <fullName evidence="3">Uncharacterized protein</fullName>
    </submittedName>
</protein>
<evidence type="ECO:0000256" key="2">
    <source>
        <dbReference type="SAM" id="Phobius"/>
    </source>
</evidence>
<evidence type="ECO:0000256" key="1">
    <source>
        <dbReference type="SAM" id="MobiDB-lite"/>
    </source>
</evidence>
<dbReference type="EMBL" id="JAPQKO010000001">
    <property type="protein sequence ID" value="KAJ5183143.1"/>
    <property type="molecule type" value="Genomic_DNA"/>
</dbReference>
<feature type="transmembrane region" description="Helical" evidence="2">
    <location>
        <begin position="285"/>
        <end position="310"/>
    </location>
</feature>
<feature type="transmembrane region" description="Helical" evidence="2">
    <location>
        <begin position="234"/>
        <end position="264"/>
    </location>
</feature>
<dbReference type="PANTHER" id="PTHR41807">
    <property type="entry name" value="GLUTATHIONE TRANSFERASE 3"/>
    <property type="match status" value="1"/>
</dbReference>
<dbReference type="InterPro" id="IPR038872">
    <property type="entry name" value="Put_GTT3"/>
</dbReference>